<gene>
    <name evidence="2" type="primary">RvY_07526-1</name>
    <name evidence="2" type="synonym">RvY_07526.1</name>
    <name evidence="2" type="ORF">RvY_07526</name>
</gene>
<organism evidence="2 3">
    <name type="scientific">Ramazzottius varieornatus</name>
    <name type="common">Water bear</name>
    <name type="synonym">Tardigrade</name>
    <dbReference type="NCBI Taxonomy" id="947166"/>
    <lineage>
        <taxon>Eukaryota</taxon>
        <taxon>Metazoa</taxon>
        <taxon>Ecdysozoa</taxon>
        <taxon>Tardigrada</taxon>
        <taxon>Eutardigrada</taxon>
        <taxon>Parachela</taxon>
        <taxon>Hypsibioidea</taxon>
        <taxon>Ramazzottiidae</taxon>
        <taxon>Ramazzottius</taxon>
    </lineage>
</organism>
<feature type="compositionally biased region" description="Basic and acidic residues" evidence="1">
    <location>
        <begin position="23"/>
        <end position="43"/>
    </location>
</feature>
<keyword evidence="3" id="KW-1185">Reference proteome</keyword>
<evidence type="ECO:0000256" key="1">
    <source>
        <dbReference type="SAM" id="MobiDB-lite"/>
    </source>
</evidence>
<evidence type="ECO:0000313" key="3">
    <source>
        <dbReference type="Proteomes" id="UP000186922"/>
    </source>
</evidence>
<protein>
    <submittedName>
        <fullName evidence="2">Uncharacterized protein</fullName>
    </submittedName>
</protein>
<sequence length="69" mass="7809">MPPTGKVQTHFGCQNVQDFGGQRPDEEHETLQSDFKDGGESHRPRNNGWKGSKELLETNAPFSIRITRL</sequence>
<name>A0A1D1V2R2_RAMVA</name>
<dbReference type="AlphaFoldDB" id="A0A1D1V2R2"/>
<dbReference type="EMBL" id="BDGG01000003">
    <property type="protein sequence ID" value="GAU96021.1"/>
    <property type="molecule type" value="Genomic_DNA"/>
</dbReference>
<feature type="region of interest" description="Disordered" evidence="1">
    <location>
        <begin position="1"/>
        <end position="52"/>
    </location>
</feature>
<proteinExistence type="predicted"/>
<accession>A0A1D1V2R2</accession>
<comment type="caution">
    <text evidence="2">The sequence shown here is derived from an EMBL/GenBank/DDBJ whole genome shotgun (WGS) entry which is preliminary data.</text>
</comment>
<reference evidence="2 3" key="1">
    <citation type="journal article" date="2016" name="Nat. Commun.">
        <title>Extremotolerant tardigrade genome and improved radiotolerance of human cultured cells by tardigrade-unique protein.</title>
        <authorList>
            <person name="Hashimoto T."/>
            <person name="Horikawa D.D."/>
            <person name="Saito Y."/>
            <person name="Kuwahara H."/>
            <person name="Kozuka-Hata H."/>
            <person name="Shin-I T."/>
            <person name="Minakuchi Y."/>
            <person name="Ohishi K."/>
            <person name="Motoyama A."/>
            <person name="Aizu T."/>
            <person name="Enomoto A."/>
            <person name="Kondo K."/>
            <person name="Tanaka S."/>
            <person name="Hara Y."/>
            <person name="Koshikawa S."/>
            <person name="Sagara H."/>
            <person name="Miura T."/>
            <person name="Yokobori S."/>
            <person name="Miyagawa K."/>
            <person name="Suzuki Y."/>
            <person name="Kubo T."/>
            <person name="Oyama M."/>
            <person name="Kohara Y."/>
            <person name="Fujiyama A."/>
            <person name="Arakawa K."/>
            <person name="Katayama T."/>
            <person name="Toyoda A."/>
            <person name="Kunieda T."/>
        </authorList>
    </citation>
    <scope>NUCLEOTIDE SEQUENCE [LARGE SCALE GENOMIC DNA]</scope>
    <source>
        <strain evidence="2 3">YOKOZUNA-1</strain>
    </source>
</reference>
<evidence type="ECO:0000313" key="2">
    <source>
        <dbReference type="EMBL" id="GAU96021.1"/>
    </source>
</evidence>
<dbReference type="Proteomes" id="UP000186922">
    <property type="component" value="Unassembled WGS sequence"/>
</dbReference>